<protein>
    <submittedName>
        <fullName evidence="1">Uncharacterized protein</fullName>
    </submittedName>
</protein>
<evidence type="ECO:0000313" key="1">
    <source>
        <dbReference type="EMBL" id="CAK9170624.1"/>
    </source>
</evidence>
<keyword evidence="2" id="KW-1185">Reference proteome</keyword>
<accession>A0ABC8TUT9</accession>
<organism evidence="1 2">
    <name type="scientific">Ilex paraguariensis</name>
    <name type="common">yerba mate</name>
    <dbReference type="NCBI Taxonomy" id="185542"/>
    <lineage>
        <taxon>Eukaryota</taxon>
        <taxon>Viridiplantae</taxon>
        <taxon>Streptophyta</taxon>
        <taxon>Embryophyta</taxon>
        <taxon>Tracheophyta</taxon>
        <taxon>Spermatophyta</taxon>
        <taxon>Magnoliopsida</taxon>
        <taxon>eudicotyledons</taxon>
        <taxon>Gunneridae</taxon>
        <taxon>Pentapetalae</taxon>
        <taxon>asterids</taxon>
        <taxon>campanulids</taxon>
        <taxon>Aquifoliales</taxon>
        <taxon>Aquifoliaceae</taxon>
        <taxon>Ilex</taxon>
    </lineage>
</organism>
<reference evidence="1 2" key="1">
    <citation type="submission" date="2024-02" db="EMBL/GenBank/DDBJ databases">
        <authorList>
            <person name="Vignale AGUSTIN F."/>
            <person name="Sosa J E."/>
            <person name="Modenutti C."/>
        </authorList>
    </citation>
    <scope>NUCLEOTIDE SEQUENCE [LARGE SCALE GENOMIC DNA]</scope>
</reference>
<evidence type="ECO:0000313" key="2">
    <source>
        <dbReference type="Proteomes" id="UP001642360"/>
    </source>
</evidence>
<proteinExistence type="predicted"/>
<dbReference type="EMBL" id="CAUOFW020005536">
    <property type="protein sequence ID" value="CAK9170624.1"/>
    <property type="molecule type" value="Genomic_DNA"/>
</dbReference>
<gene>
    <name evidence="1" type="ORF">ILEXP_LOCUS40121</name>
</gene>
<dbReference type="Proteomes" id="UP001642360">
    <property type="component" value="Unassembled WGS sequence"/>
</dbReference>
<name>A0ABC8TUT9_9AQUA</name>
<dbReference type="AlphaFoldDB" id="A0ABC8TUT9"/>
<sequence length="107" mass="12811">MLTNTYREQEKVIVRSKEGVEQNSLFGHIVMYFQHGFRQIPHKFWSSIQNLIKDISKNNDITRINKQKSQTYTERLLTRQTWLDKNIFLDINKLTNIPMLLPFQPTT</sequence>
<comment type="caution">
    <text evidence="1">The sequence shown here is derived from an EMBL/GenBank/DDBJ whole genome shotgun (WGS) entry which is preliminary data.</text>
</comment>